<keyword evidence="1" id="KW-0812">Transmembrane</keyword>
<gene>
    <name evidence="2" type="ORF">GCM10009843_09410</name>
</gene>
<dbReference type="Proteomes" id="UP001500575">
    <property type="component" value="Unassembled WGS sequence"/>
</dbReference>
<keyword evidence="1" id="KW-0472">Membrane</keyword>
<protein>
    <submittedName>
        <fullName evidence="2">Uncharacterized protein</fullName>
    </submittedName>
</protein>
<sequence>MRSTYRVLAFLIAGLVVVQAFAIAWAFFGMTNWIDNDGGVVDKALLECTDCDMNFTAEWGFAIHMFFNGTILIPLVTIGLLIVSFFAKVPKGVALAATIFGLVALQILVLPALSRSAGSAFGGLHGVNALVLLGVAIMAGRRASQPVSDEVPASSVTA</sequence>
<feature type="transmembrane region" description="Helical" evidence="1">
    <location>
        <begin position="93"/>
        <end position="113"/>
    </location>
</feature>
<reference evidence="2 3" key="1">
    <citation type="journal article" date="2019" name="Int. J. Syst. Evol. Microbiol.">
        <title>The Global Catalogue of Microorganisms (GCM) 10K type strain sequencing project: providing services to taxonomists for standard genome sequencing and annotation.</title>
        <authorList>
            <consortium name="The Broad Institute Genomics Platform"/>
            <consortium name="The Broad Institute Genome Sequencing Center for Infectious Disease"/>
            <person name="Wu L."/>
            <person name="Ma J."/>
        </authorList>
    </citation>
    <scope>NUCLEOTIDE SEQUENCE [LARGE SCALE GENOMIC DNA]</scope>
    <source>
        <strain evidence="2 3">JCM 16021</strain>
    </source>
</reference>
<feature type="transmembrane region" description="Helical" evidence="1">
    <location>
        <begin position="119"/>
        <end position="139"/>
    </location>
</feature>
<comment type="caution">
    <text evidence="2">The sequence shown here is derived from an EMBL/GenBank/DDBJ whole genome shotgun (WGS) entry which is preliminary data.</text>
</comment>
<accession>A0ABN2XU88</accession>
<evidence type="ECO:0000313" key="2">
    <source>
        <dbReference type="EMBL" id="GAA2117949.1"/>
    </source>
</evidence>
<feature type="transmembrane region" description="Helical" evidence="1">
    <location>
        <begin position="62"/>
        <end position="86"/>
    </location>
</feature>
<organism evidence="2 3">
    <name type="scientific">Nocardioides bigeumensis</name>
    <dbReference type="NCBI Taxonomy" id="433657"/>
    <lineage>
        <taxon>Bacteria</taxon>
        <taxon>Bacillati</taxon>
        <taxon>Actinomycetota</taxon>
        <taxon>Actinomycetes</taxon>
        <taxon>Propionibacteriales</taxon>
        <taxon>Nocardioidaceae</taxon>
        <taxon>Nocardioides</taxon>
    </lineage>
</organism>
<keyword evidence="3" id="KW-1185">Reference proteome</keyword>
<evidence type="ECO:0000313" key="3">
    <source>
        <dbReference type="Proteomes" id="UP001500575"/>
    </source>
</evidence>
<evidence type="ECO:0000256" key="1">
    <source>
        <dbReference type="SAM" id="Phobius"/>
    </source>
</evidence>
<proteinExistence type="predicted"/>
<feature type="transmembrane region" description="Helical" evidence="1">
    <location>
        <begin position="7"/>
        <end position="28"/>
    </location>
</feature>
<dbReference type="RefSeq" id="WP_344302483.1">
    <property type="nucleotide sequence ID" value="NZ_BAAAQQ010000002.1"/>
</dbReference>
<dbReference type="EMBL" id="BAAAQQ010000002">
    <property type="protein sequence ID" value="GAA2117949.1"/>
    <property type="molecule type" value="Genomic_DNA"/>
</dbReference>
<keyword evidence="1" id="KW-1133">Transmembrane helix</keyword>
<name>A0ABN2XU88_9ACTN</name>